<name>A0A8B8PGP5_9MYRT</name>
<evidence type="ECO:0000313" key="2">
    <source>
        <dbReference type="RefSeq" id="XP_030533976.1"/>
    </source>
</evidence>
<gene>
    <name evidence="2" type="primary">LOC115743370</name>
</gene>
<protein>
    <submittedName>
        <fullName evidence="2">Uncharacterized protein LOC115743370 isoform X1</fullName>
    </submittedName>
</protein>
<evidence type="ECO:0000313" key="1">
    <source>
        <dbReference type="Proteomes" id="UP000827889"/>
    </source>
</evidence>
<dbReference type="RefSeq" id="XP_030533976.1">
    <property type="nucleotide sequence ID" value="XM_030678116.2"/>
</dbReference>
<dbReference type="GeneID" id="115743370"/>
<dbReference type="Pfam" id="PF14868">
    <property type="entry name" value="DUF4487"/>
    <property type="match status" value="1"/>
</dbReference>
<proteinExistence type="predicted"/>
<dbReference type="InterPro" id="IPR027902">
    <property type="entry name" value="DUF4487"/>
</dbReference>
<reference evidence="2" key="2">
    <citation type="submission" date="2025-08" db="UniProtKB">
        <authorList>
            <consortium name="RefSeq"/>
        </authorList>
    </citation>
    <scope>IDENTIFICATION</scope>
    <source>
        <tissue evidence="2">Leaf</tissue>
    </source>
</reference>
<accession>A0A8B8PGP5</accession>
<dbReference type="PANTHER" id="PTHR36702">
    <property type="entry name" value="HOLLIDAY JUNCTION RESOLVASE"/>
    <property type="match status" value="1"/>
</dbReference>
<dbReference type="AlphaFoldDB" id="A0A8B8PGP5"/>
<dbReference type="Proteomes" id="UP000827889">
    <property type="component" value="Chromosome 1"/>
</dbReference>
<dbReference type="OrthoDB" id="1925340at2759"/>
<dbReference type="KEGG" id="rarg:115743370"/>
<organism evidence="1 2">
    <name type="scientific">Rhodamnia argentea</name>
    <dbReference type="NCBI Taxonomy" id="178133"/>
    <lineage>
        <taxon>Eukaryota</taxon>
        <taxon>Viridiplantae</taxon>
        <taxon>Streptophyta</taxon>
        <taxon>Embryophyta</taxon>
        <taxon>Tracheophyta</taxon>
        <taxon>Spermatophyta</taxon>
        <taxon>Magnoliopsida</taxon>
        <taxon>eudicotyledons</taxon>
        <taxon>Gunneridae</taxon>
        <taxon>Pentapetalae</taxon>
        <taxon>rosids</taxon>
        <taxon>malvids</taxon>
        <taxon>Myrtales</taxon>
        <taxon>Myrtaceae</taxon>
        <taxon>Myrtoideae</taxon>
        <taxon>Myrteae</taxon>
        <taxon>Australasian group</taxon>
        <taxon>Rhodamnia</taxon>
    </lineage>
</organism>
<dbReference type="PANTHER" id="PTHR36702:SF1">
    <property type="entry name" value="HOLLIDAY JUNCTION RESOLVASE"/>
    <property type="match status" value="1"/>
</dbReference>
<sequence length="1003" mass="112325">MEREISRAELLRSIEAIKSYDVVETRVQLITGLGELEIRERSDIAFVVESLVTFWEDYTCLDVTQCILHKAIIQVATKFLKPTLCGGLTPFLTLGAQASVWCKKHLQMTIMSMEESQEEEHCKMFYGLLLDVLTFCSASFTALVQHPSLMDDTLMNVVESSLLEQLNLTKDSLLEIERIQSVSSEIVKVAHTVINWVVKLCEDYCQSGNHLRARSEKEQSTMDAEGAGDINYVANMAKHTVEKLCELGTIAASGGGTLVSILNVTWKGVVTLLQIGKAALEINFNVADIILTLISLANESLRCAAENWSLLKESISQAEARRSFVPVKFYLVNVVKIASLYPCHSHSVHRQLTHCALMIASLKIQMCHEEHLNIASEVLSELLDQTSMNLFNSLLNSDEVSQEMKFEILDCLFSEEIYIDENSNNVYCTKAVDKIFSANSKVMFGTRLPSLGRILLLACLMRSSRDIEGDVRLGITRKLGWLFDVLVHEEVYPCILSMSVPQLYGTKKTPELVWETVFASLIHSLKSFMIVASSSTAWGEVEAFLLDNFFHPHVLCWEIIMELWCFMMRYAETYVVNDVIDKLCSCLKSVASVEAVFVDDSSLRRMARSISMLVSCGTTSVADRVYKFVTSGGVSLSSSVMTVALLAEGFSLNLLSDNLRGIAKQRITSDYDEFIGGFSGTLISTCPSRLLGAPLFVLCASLPSLQIAESDIDEKTLKFLADILQSCTRSPENVASDICLKLLGQTLAIVSNMTHLYACNGMDEVIMKLQNLFITRPLAADAKLYQCKVDLALFMAGLGHIEMEERDEFPKSCAIWELYHMLLREQHWALTHLAIKAFGHFAARTSCNQLWRFVPQNAALSYDLSRGNDANEERFMSEFKKFLEKEVALLKTFPCTEQLQMLRKEALILKVTTQKSQNIDMEATRHERTDVICENRSNKKRKVPDEISKGVELLQSGLKAISDGLSLWEKAEASSLELHDKFLVHFSSLEDVITHLAGLASID</sequence>
<reference evidence="1" key="1">
    <citation type="submission" date="2025-05" db="UniProtKB">
        <authorList>
            <consortium name="RefSeq"/>
        </authorList>
    </citation>
    <scope>NUCLEOTIDE SEQUENCE [LARGE SCALE GENOMIC DNA]</scope>
</reference>
<keyword evidence="1" id="KW-1185">Reference proteome</keyword>